<proteinExistence type="inferred from homology"/>
<dbReference type="RefSeq" id="WP_148602503.1">
    <property type="nucleotide sequence ID" value="NZ_RXYB01000003.1"/>
</dbReference>
<evidence type="ECO:0000313" key="3">
    <source>
        <dbReference type="Proteomes" id="UP000653358"/>
    </source>
</evidence>
<comment type="similarity">
    <text evidence="1">Belongs to the UPF0473 family.</text>
</comment>
<comment type="caution">
    <text evidence="2">The sequence shown here is derived from an EMBL/GenBank/DDBJ whole genome shotgun (WGS) entry which is preliminary data.</text>
</comment>
<name>A0ABR6WH74_9FIRM</name>
<accession>A0ABR6WH74</accession>
<dbReference type="Pfam" id="PF06949">
    <property type="entry name" value="DUF1292"/>
    <property type="match status" value="2"/>
</dbReference>
<evidence type="ECO:0000313" key="2">
    <source>
        <dbReference type="EMBL" id="MBC3795815.1"/>
    </source>
</evidence>
<sequence length="159" mass="18103">MEEKVIIVDETGVEKEFELVVSFDIEDKTYVLVSENEESDDVYAFIKADRLIPVEDDAELALIEAKYDEIMEIDDHDDEANVISLADDTGVVKDFDIIASLDVQEKKYLLLAENEDVCPFFVTEDGEGLMPVEDEAEFALVLEAYEELIEINKLKEVQK</sequence>
<organism evidence="2 3">
    <name type="scientific">Acetobacterium tundrae</name>
    <dbReference type="NCBI Taxonomy" id="132932"/>
    <lineage>
        <taxon>Bacteria</taxon>
        <taxon>Bacillati</taxon>
        <taxon>Bacillota</taxon>
        <taxon>Clostridia</taxon>
        <taxon>Eubacteriales</taxon>
        <taxon>Eubacteriaceae</taxon>
        <taxon>Acetobacterium</taxon>
    </lineage>
</organism>
<dbReference type="EMBL" id="WJBB01000002">
    <property type="protein sequence ID" value="MBC3795815.1"/>
    <property type="molecule type" value="Genomic_DNA"/>
</dbReference>
<dbReference type="InterPro" id="IPR009711">
    <property type="entry name" value="UPF0473"/>
</dbReference>
<gene>
    <name evidence="2" type="ORF">GH807_01945</name>
</gene>
<reference evidence="2 3" key="1">
    <citation type="journal article" date="2020" name="mSystems">
        <title>Defining Genomic and Predicted Metabolic Features of the Acetobacterium Genus.</title>
        <authorList>
            <person name="Ross D.E."/>
            <person name="Marshall C.W."/>
            <person name="Gulliver D."/>
            <person name="May H.D."/>
            <person name="Norman R.S."/>
        </authorList>
    </citation>
    <scope>NUCLEOTIDE SEQUENCE [LARGE SCALE GENOMIC DNA]</scope>
    <source>
        <strain evidence="2 3">DSM 9173</strain>
    </source>
</reference>
<evidence type="ECO:0000256" key="1">
    <source>
        <dbReference type="ARBA" id="ARBA00008439"/>
    </source>
</evidence>
<dbReference type="PANTHER" id="PTHR40066">
    <property type="entry name" value="UPF0473 PROTEIN CBO2561/CLC_2432"/>
    <property type="match status" value="1"/>
</dbReference>
<dbReference type="Proteomes" id="UP000653358">
    <property type="component" value="Unassembled WGS sequence"/>
</dbReference>
<keyword evidence="3" id="KW-1185">Reference proteome</keyword>
<protein>
    <submittedName>
        <fullName evidence="2">DUF1292 domain-containing protein</fullName>
    </submittedName>
</protein>
<dbReference type="PANTHER" id="PTHR40066:SF1">
    <property type="entry name" value="UPF0473 PROTEIN CBO2561_CLC_2432"/>
    <property type="match status" value="1"/>
</dbReference>